<dbReference type="Proteomes" id="UP001610563">
    <property type="component" value="Unassembled WGS sequence"/>
</dbReference>
<evidence type="ECO:0000256" key="1">
    <source>
        <dbReference type="SAM" id="Phobius"/>
    </source>
</evidence>
<reference evidence="2 3" key="1">
    <citation type="submission" date="2024-07" db="EMBL/GenBank/DDBJ databases">
        <title>Section-level genome sequencing and comparative genomics of Aspergillus sections Usti and Cavernicolus.</title>
        <authorList>
            <consortium name="Lawrence Berkeley National Laboratory"/>
            <person name="Nybo J.L."/>
            <person name="Vesth T.C."/>
            <person name="Theobald S."/>
            <person name="Frisvad J.C."/>
            <person name="Larsen T.O."/>
            <person name="Kjaerboelling I."/>
            <person name="Rothschild-Mancinelli K."/>
            <person name="Lyhne E.K."/>
            <person name="Kogle M.E."/>
            <person name="Barry K."/>
            <person name="Clum A."/>
            <person name="Na H."/>
            <person name="Ledsgaard L."/>
            <person name="Lin J."/>
            <person name="Lipzen A."/>
            <person name="Kuo A."/>
            <person name="Riley R."/>
            <person name="Mondo S."/>
            <person name="Labutti K."/>
            <person name="Haridas S."/>
            <person name="Pangalinan J."/>
            <person name="Salamov A.A."/>
            <person name="Simmons B.A."/>
            <person name="Magnuson J.K."/>
            <person name="Chen J."/>
            <person name="Drula E."/>
            <person name="Henrissat B."/>
            <person name="Wiebenga A."/>
            <person name="Lubbers R.J."/>
            <person name="Gomes A.C."/>
            <person name="Makela M.R."/>
            <person name="Stajich J."/>
            <person name="Grigoriev I.V."/>
            <person name="Mortensen U.H."/>
            <person name="De Vries R.P."/>
            <person name="Baker S.E."/>
            <person name="Andersen M.R."/>
        </authorList>
    </citation>
    <scope>NUCLEOTIDE SEQUENCE [LARGE SCALE GENOMIC DNA]</scope>
    <source>
        <strain evidence="2 3">CBS 209.92</strain>
    </source>
</reference>
<feature type="transmembrane region" description="Helical" evidence="1">
    <location>
        <begin position="12"/>
        <end position="32"/>
    </location>
</feature>
<accession>A0ABR4FGZ6</accession>
<keyword evidence="3" id="KW-1185">Reference proteome</keyword>
<proteinExistence type="predicted"/>
<keyword evidence="1" id="KW-0812">Transmembrane</keyword>
<dbReference type="EMBL" id="JBFTWV010000474">
    <property type="protein sequence ID" value="KAL2782382.1"/>
    <property type="molecule type" value="Genomic_DNA"/>
</dbReference>
<sequence>MHGLPTGIAMVARLLLLLPGVAIPTLLPLISINDPVQILVQNHPPAPSSSHVSVHQLRLLLIILSSAALYTTGALHPMRLDDDGLAGLPVPPGPAALLRV</sequence>
<protein>
    <submittedName>
        <fullName evidence="2">Uncharacterized protein</fullName>
    </submittedName>
</protein>
<organism evidence="2 3">
    <name type="scientific">Aspergillus keveii</name>
    <dbReference type="NCBI Taxonomy" id="714993"/>
    <lineage>
        <taxon>Eukaryota</taxon>
        <taxon>Fungi</taxon>
        <taxon>Dikarya</taxon>
        <taxon>Ascomycota</taxon>
        <taxon>Pezizomycotina</taxon>
        <taxon>Eurotiomycetes</taxon>
        <taxon>Eurotiomycetidae</taxon>
        <taxon>Eurotiales</taxon>
        <taxon>Aspergillaceae</taxon>
        <taxon>Aspergillus</taxon>
        <taxon>Aspergillus subgen. Nidulantes</taxon>
    </lineage>
</organism>
<gene>
    <name evidence="2" type="ORF">BJX66DRAFT_320873</name>
</gene>
<comment type="caution">
    <text evidence="2">The sequence shown here is derived from an EMBL/GenBank/DDBJ whole genome shotgun (WGS) entry which is preliminary data.</text>
</comment>
<feature type="non-terminal residue" evidence="2">
    <location>
        <position position="100"/>
    </location>
</feature>
<keyword evidence="1" id="KW-0472">Membrane</keyword>
<evidence type="ECO:0000313" key="3">
    <source>
        <dbReference type="Proteomes" id="UP001610563"/>
    </source>
</evidence>
<evidence type="ECO:0000313" key="2">
    <source>
        <dbReference type="EMBL" id="KAL2782382.1"/>
    </source>
</evidence>
<keyword evidence="1" id="KW-1133">Transmembrane helix</keyword>
<name>A0ABR4FGZ6_9EURO</name>